<dbReference type="Proteomes" id="UP000015106">
    <property type="component" value="Chromosome 7"/>
</dbReference>
<keyword evidence="1" id="KW-0677">Repeat</keyword>
<feature type="signal peptide" evidence="2">
    <location>
        <begin position="1"/>
        <end position="20"/>
    </location>
</feature>
<protein>
    <recommendedName>
        <fullName evidence="3">Disease resistance R13L4/SHOC-2-like LRR domain-containing protein</fullName>
    </recommendedName>
</protein>
<name>A0A8R7QVZ3_TRIUA</name>
<reference evidence="4" key="2">
    <citation type="submission" date="2018-03" db="EMBL/GenBank/DDBJ databases">
        <title>The Triticum urartu genome reveals the dynamic nature of wheat genome evolution.</title>
        <authorList>
            <person name="Ling H."/>
            <person name="Ma B."/>
            <person name="Shi X."/>
            <person name="Liu H."/>
            <person name="Dong L."/>
            <person name="Sun H."/>
            <person name="Cao Y."/>
            <person name="Gao Q."/>
            <person name="Zheng S."/>
            <person name="Li Y."/>
            <person name="Yu Y."/>
            <person name="Du H."/>
            <person name="Qi M."/>
            <person name="Li Y."/>
            <person name="Yu H."/>
            <person name="Cui Y."/>
            <person name="Wang N."/>
            <person name="Chen C."/>
            <person name="Wu H."/>
            <person name="Zhao Y."/>
            <person name="Zhang J."/>
            <person name="Li Y."/>
            <person name="Zhou W."/>
            <person name="Zhang B."/>
            <person name="Hu W."/>
            <person name="Eijk M."/>
            <person name="Tang J."/>
            <person name="Witsenboer H."/>
            <person name="Zhao S."/>
            <person name="Li Z."/>
            <person name="Zhang A."/>
            <person name="Wang D."/>
            <person name="Liang C."/>
        </authorList>
    </citation>
    <scope>NUCLEOTIDE SEQUENCE [LARGE SCALE GENOMIC DNA]</scope>
    <source>
        <strain evidence="4">cv. G1812</strain>
    </source>
</reference>
<dbReference type="Gramene" id="TuG1812G0700000451.01.T01">
    <property type="protein sequence ID" value="TuG1812G0700000451.01.T01"/>
    <property type="gene ID" value="TuG1812G0700000451.01"/>
</dbReference>
<dbReference type="SUPFAM" id="SSF52058">
    <property type="entry name" value="L domain-like"/>
    <property type="match status" value="1"/>
</dbReference>
<evidence type="ECO:0000313" key="4">
    <source>
        <dbReference type="EnsemblPlants" id="TuG1812G0700000451.01.T01"/>
    </source>
</evidence>
<reference evidence="4" key="3">
    <citation type="submission" date="2022-06" db="UniProtKB">
        <authorList>
            <consortium name="EnsemblPlants"/>
        </authorList>
    </citation>
    <scope>IDENTIFICATION</scope>
</reference>
<dbReference type="AlphaFoldDB" id="A0A8R7QVZ3"/>
<keyword evidence="2" id="KW-0732">Signal</keyword>
<proteinExistence type="predicted"/>
<dbReference type="EnsemblPlants" id="TuG1812G0700000451.01.T01">
    <property type="protein sequence ID" value="TuG1812G0700000451.01.T01"/>
    <property type="gene ID" value="TuG1812G0700000451.01"/>
</dbReference>
<evidence type="ECO:0000313" key="5">
    <source>
        <dbReference type="Proteomes" id="UP000015106"/>
    </source>
</evidence>
<feature type="domain" description="Disease resistance R13L4/SHOC-2-like LRR" evidence="3">
    <location>
        <begin position="43"/>
        <end position="280"/>
    </location>
</feature>
<accession>A0A8R7QVZ3</accession>
<keyword evidence="5" id="KW-1185">Reference proteome</keyword>
<dbReference type="InterPro" id="IPR055414">
    <property type="entry name" value="LRR_R13L4/SHOC2-like"/>
</dbReference>
<evidence type="ECO:0000256" key="1">
    <source>
        <dbReference type="ARBA" id="ARBA00022737"/>
    </source>
</evidence>
<dbReference type="PANTHER" id="PTHR47186:SF57">
    <property type="entry name" value="OS02G0478300 PROTEIN"/>
    <property type="match status" value="1"/>
</dbReference>
<dbReference type="InterPro" id="IPR032675">
    <property type="entry name" value="LRR_dom_sf"/>
</dbReference>
<dbReference type="PANTHER" id="PTHR47186">
    <property type="entry name" value="LEUCINE-RICH REPEAT-CONTAINING PROTEIN 57"/>
    <property type="match status" value="1"/>
</dbReference>
<feature type="chain" id="PRO_5035804357" description="Disease resistance R13L4/SHOC-2-like LRR domain-containing protein" evidence="2">
    <location>
        <begin position="21"/>
        <end position="334"/>
    </location>
</feature>
<sequence>MKCLLLTSLVPILFTPLVDPSECTEIIAELHMAWSSRWSKSDGVRVPKGIDKLKDLQILEVVDISQTSGKAIKELGWLVQLKKLSMVTEGATKQKCKELCDAIQKLTCLRSLSVDGSLEWLRDVSSPPPLLRSLKLHGCLEEFPGWVGNLMHLVKLYLRGSEIKEEGKIMEILGPLPNLMHLRLILGSYIGEKLAFKTGAFPNLKKLGICDLAGLRELKFEDGTSPQLAMIDISYCKLASGIIGVNQLPKLKEITLGLGGRVAKLGMLQSEVDAHPNSPVLRLSKERSHHDLGGVVIQVEEATEESSSPHAEPEAAVVTTNLSQDDLLYTYNSC</sequence>
<organism evidence="4 5">
    <name type="scientific">Triticum urartu</name>
    <name type="common">Red wild einkorn</name>
    <name type="synonym">Crithodium urartu</name>
    <dbReference type="NCBI Taxonomy" id="4572"/>
    <lineage>
        <taxon>Eukaryota</taxon>
        <taxon>Viridiplantae</taxon>
        <taxon>Streptophyta</taxon>
        <taxon>Embryophyta</taxon>
        <taxon>Tracheophyta</taxon>
        <taxon>Spermatophyta</taxon>
        <taxon>Magnoliopsida</taxon>
        <taxon>Liliopsida</taxon>
        <taxon>Poales</taxon>
        <taxon>Poaceae</taxon>
        <taxon>BOP clade</taxon>
        <taxon>Pooideae</taxon>
        <taxon>Triticodae</taxon>
        <taxon>Triticeae</taxon>
        <taxon>Triticinae</taxon>
        <taxon>Triticum</taxon>
    </lineage>
</organism>
<evidence type="ECO:0000256" key="2">
    <source>
        <dbReference type="SAM" id="SignalP"/>
    </source>
</evidence>
<dbReference type="Pfam" id="PF23598">
    <property type="entry name" value="LRR_14"/>
    <property type="match status" value="1"/>
</dbReference>
<reference evidence="5" key="1">
    <citation type="journal article" date="2013" name="Nature">
        <title>Draft genome of the wheat A-genome progenitor Triticum urartu.</title>
        <authorList>
            <person name="Ling H.Q."/>
            <person name="Zhao S."/>
            <person name="Liu D."/>
            <person name="Wang J."/>
            <person name="Sun H."/>
            <person name="Zhang C."/>
            <person name="Fan H."/>
            <person name="Li D."/>
            <person name="Dong L."/>
            <person name="Tao Y."/>
            <person name="Gao C."/>
            <person name="Wu H."/>
            <person name="Li Y."/>
            <person name="Cui Y."/>
            <person name="Guo X."/>
            <person name="Zheng S."/>
            <person name="Wang B."/>
            <person name="Yu K."/>
            <person name="Liang Q."/>
            <person name="Yang W."/>
            <person name="Lou X."/>
            <person name="Chen J."/>
            <person name="Feng M."/>
            <person name="Jian J."/>
            <person name="Zhang X."/>
            <person name="Luo G."/>
            <person name="Jiang Y."/>
            <person name="Liu J."/>
            <person name="Wang Z."/>
            <person name="Sha Y."/>
            <person name="Zhang B."/>
            <person name="Wu H."/>
            <person name="Tang D."/>
            <person name="Shen Q."/>
            <person name="Xue P."/>
            <person name="Zou S."/>
            <person name="Wang X."/>
            <person name="Liu X."/>
            <person name="Wang F."/>
            <person name="Yang Y."/>
            <person name="An X."/>
            <person name="Dong Z."/>
            <person name="Zhang K."/>
            <person name="Zhang X."/>
            <person name="Luo M.C."/>
            <person name="Dvorak J."/>
            <person name="Tong Y."/>
            <person name="Wang J."/>
            <person name="Yang H."/>
            <person name="Li Z."/>
            <person name="Wang D."/>
            <person name="Zhang A."/>
            <person name="Wang J."/>
        </authorList>
    </citation>
    <scope>NUCLEOTIDE SEQUENCE</scope>
    <source>
        <strain evidence="5">cv. G1812</strain>
    </source>
</reference>
<evidence type="ECO:0000259" key="3">
    <source>
        <dbReference type="Pfam" id="PF23598"/>
    </source>
</evidence>
<dbReference type="Gene3D" id="3.80.10.10">
    <property type="entry name" value="Ribonuclease Inhibitor"/>
    <property type="match status" value="1"/>
</dbReference>